<gene>
    <name evidence="1" type="ORF">Natoc_2898</name>
</gene>
<sequence length="43" mass="4798">MSDRSFEIGFSQRYSVRDNGVAKTSGRFFAASSCFERDCLVLG</sequence>
<dbReference type="EMBL" id="CP003929">
    <property type="protein sequence ID" value="AGB38656.1"/>
    <property type="molecule type" value="Genomic_DNA"/>
</dbReference>
<name>L0K0Y2_9EURY</name>
<dbReference type="Proteomes" id="UP000010878">
    <property type="component" value="Chromosome"/>
</dbReference>
<proteinExistence type="predicted"/>
<reference evidence="1 2" key="1">
    <citation type="submission" date="2012-11" db="EMBL/GenBank/DDBJ databases">
        <title>FINISHED of Natronococcus occultus SP4, DSM 3396.</title>
        <authorList>
            <consortium name="DOE Joint Genome Institute"/>
            <person name="Eisen J."/>
            <person name="Huntemann M."/>
            <person name="Wei C.-L."/>
            <person name="Han J."/>
            <person name="Detter J.C."/>
            <person name="Han C."/>
            <person name="Tapia R."/>
            <person name="Chen A."/>
            <person name="Kyrpides N."/>
            <person name="Mavromatis K."/>
            <person name="Markowitz V."/>
            <person name="Szeto E."/>
            <person name="Ivanova N."/>
            <person name="Mikhailova N."/>
            <person name="Ovchinnikova G."/>
            <person name="Pagani I."/>
            <person name="Pati A."/>
            <person name="Goodwin L."/>
            <person name="Nordberg H.P."/>
            <person name="Cantor M.N."/>
            <person name="Hua S.X."/>
            <person name="Woyke T."/>
            <person name="Eisen J."/>
            <person name="Klenk H.-P."/>
            <person name="Klenk H.-P."/>
        </authorList>
    </citation>
    <scope>NUCLEOTIDE SEQUENCE [LARGE SCALE GENOMIC DNA]</scope>
    <source>
        <strain evidence="1 2">SP4</strain>
    </source>
</reference>
<keyword evidence="2" id="KW-1185">Reference proteome</keyword>
<organism evidence="1 2">
    <name type="scientific">Natronococcus occultus SP4</name>
    <dbReference type="NCBI Taxonomy" id="694430"/>
    <lineage>
        <taxon>Archaea</taxon>
        <taxon>Methanobacteriati</taxon>
        <taxon>Methanobacteriota</taxon>
        <taxon>Stenosarchaea group</taxon>
        <taxon>Halobacteria</taxon>
        <taxon>Halobacteriales</taxon>
        <taxon>Natrialbaceae</taxon>
        <taxon>Natronococcus</taxon>
    </lineage>
</organism>
<dbReference type="HOGENOM" id="CLU_3227909_0_0_2"/>
<evidence type="ECO:0000313" key="2">
    <source>
        <dbReference type="Proteomes" id="UP000010878"/>
    </source>
</evidence>
<dbReference type="AlphaFoldDB" id="L0K0Y2"/>
<dbReference type="KEGG" id="nou:Natoc_2898"/>
<evidence type="ECO:0000313" key="1">
    <source>
        <dbReference type="EMBL" id="AGB38656.1"/>
    </source>
</evidence>
<protein>
    <submittedName>
        <fullName evidence="1">Uncharacterized protein</fullName>
    </submittedName>
</protein>
<accession>L0K0Y2</accession>